<keyword evidence="2" id="KW-0472">Membrane</keyword>
<keyword evidence="2" id="KW-0812">Transmembrane</keyword>
<evidence type="ECO:0000256" key="2">
    <source>
        <dbReference type="SAM" id="Phobius"/>
    </source>
</evidence>
<protein>
    <submittedName>
        <fullName evidence="3">Uncharacterized protein</fullName>
    </submittedName>
</protein>
<dbReference type="EMBL" id="VTPC01001139">
    <property type="protein sequence ID" value="KAF2902928.1"/>
    <property type="molecule type" value="Genomic_DNA"/>
</dbReference>
<dbReference type="Proteomes" id="UP000801492">
    <property type="component" value="Unassembled WGS sequence"/>
</dbReference>
<organism evidence="3 4">
    <name type="scientific">Ignelater luminosus</name>
    <name type="common">Cucubano</name>
    <name type="synonym">Pyrophorus luminosus</name>
    <dbReference type="NCBI Taxonomy" id="2038154"/>
    <lineage>
        <taxon>Eukaryota</taxon>
        <taxon>Metazoa</taxon>
        <taxon>Ecdysozoa</taxon>
        <taxon>Arthropoda</taxon>
        <taxon>Hexapoda</taxon>
        <taxon>Insecta</taxon>
        <taxon>Pterygota</taxon>
        <taxon>Neoptera</taxon>
        <taxon>Endopterygota</taxon>
        <taxon>Coleoptera</taxon>
        <taxon>Polyphaga</taxon>
        <taxon>Elateriformia</taxon>
        <taxon>Elateroidea</taxon>
        <taxon>Elateridae</taxon>
        <taxon>Agrypninae</taxon>
        <taxon>Pyrophorini</taxon>
        <taxon>Ignelater</taxon>
    </lineage>
</organism>
<comment type="caution">
    <text evidence="3">The sequence shown here is derived from an EMBL/GenBank/DDBJ whole genome shotgun (WGS) entry which is preliminary data.</text>
</comment>
<keyword evidence="4" id="KW-1185">Reference proteome</keyword>
<evidence type="ECO:0000313" key="4">
    <source>
        <dbReference type="Proteomes" id="UP000801492"/>
    </source>
</evidence>
<dbReference type="OrthoDB" id="10611892at2759"/>
<feature type="compositionally biased region" description="Polar residues" evidence="1">
    <location>
        <begin position="152"/>
        <end position="164"/>
    </location>
</feature>
<reference evidence="3" key="1">
    <citation type="submission" date="2019-08" db="EMBL/GenBank/DDBJ databases">
        <title>The genome of the North American firefly Photinus pyralis.</title>
        <authorList>
            <consortium name="Photinus pyralis genome working group"/>
            <person name="Fallon T.R."/>
            <person name="Sander Lower S.E."/>
            <person name="Weng J.-K."/>
        </authorList>
    </citation>
    <scope>NUCLEOTIDE SEQUENCE</scope>
    <source>
        <strain evidence="3">TRF0915ILg1</strain>
        <tissue evidence="3">Whole body</tissue>
    </source>
</reference>
<dbReference type="AlphaFoldDB" id="A0A8K0DGP1"/>
<accession>A0A8K0DGP1</accession>
<feature type="transmembrane region" description="Helical" evidence="2">
    <location>
        <begin position="6"/>
        <end position="25"/>
    </location>
</feature>
<feature type="region of interest" description="Disordered" evidence="1">
    <location>
        <begin position="54"/>
        <end position="103"/>
    </location>
</feature>
<evidence type="ECO:0000256" key="1">
    <source>
        <dbReference type="SAM" id="MobiDB-lite"/>
    </source>
</evidence>
<feature type="compositionally biased region" description="Acidic residues" evidence="1">
    <location>
        <begin position="64"/>
        <end position="76"/>
    </location>
</feature>
<feature type="region of interest" description="Disordered" evidence="1">
    <location>
        <begin position="133"/>
        <end position="164"/>
    </location>
</feature>
<evidence type="ECO:0000313" key="3">
    <source>
        <dbReference type="EMBL" id="KAF2902928.1"/>
    </source>
</evidence>
<proteinExistence type="predicted"/>
<gene>
    <name evidence="3" type="ORF">ILUMI_03254</name>
</gene>
<feature type="compositionally biased region" description="Basic and acidic residues" evidence="1">
    <location>
        <begin position="140"/>
        <end position="151"/>
    </location>
</feature>
<name>A0A8K0DGP1_IGNLU</name>
<keyword evidence="2" id="KW-1133">Transmembrane helix</keyword>
<sequence length="240" mass="27465">MEWYFDFVVLFVTFFVITMAMTVYVRRKSNLSRYNKYVYTGIIPKITITTCEDIPKPVYGPSEENSDDESNEEEDSSPSKQETVTVTESPRKVSLTVPDLDDDYDDEEETVEIVEIESIPAVDNKVVEEKHETIVCPQGKESKPSTEEKTGTKFSTNDDLTDTQTVPVITEDEIQLDNDDQLIEAEVINEPSPKESCLVNGFTWKYGTSHTVEDPLFPFSEAVEDDKPLLKYRFKKRLSQ</sequence>